<dbReference type="GO" id="GO:0005524">
    <property type="term" value="F:ATP binding"/>
    <property type="evidence" value="ECO:0007669"/>
    <property type="project" value="UniProtKB-KW"/>
</dbReference>
<keyword evidence="6" id="KW-0418">Kinase</keyword>
<dbReference type="InterPro" id="IPR005467">
    <property type="entry name" value="His_kinase_dom"/>
</dbReference>
<evidence type="ECO:0000259" key="10">
    <source>
        <dbReference type="PROSITE" id="PS50109"/>
    </source>
</evidence>
<dbReference type="InterPro" id="IPR036097">
    <property type="entry name" value="HisK_dim/P_sf"/>
</dbReference>
<evidence type="ECO:0000313" key="11">
    <source>
        <dbReference type="EMBL" id="MBS4213658.1"/>
    </source>
</evidence>
<comment type="caution">
    <text evidence="11">The sequence shown here is derived from an EMBL/GenBank/DDBJ whole genome shotgun (WGS) entry which is preliminary data.</text>
</comment>
<evidence type="ECO:0000256" key="3">
    <source>
        <dbReference type="ARBA" id="ARBA00022553"/>
    </source>
</evidence>
<keyword evidence="12" id="KW-1185">Reference proteome</keyword>
<feature type="transmembrane region" description="Helical" evidence="9">
    <location>
        <begin position="87"/>
        <end position="104"/>
    </location>
</feature>
<accession>A0A942YU60</accession>
<dbReference type="PRINTS" id="PR00344">
    <property type="entry name" value="BCTRLSENSOR"/>
</dbReference>
<reference evidence="11" key="1">
    <citation type="submission" date="2021-05" db="EMBL/GenBank/DDBJ databases">
        <title>Novel Bacillus species.</title>
        <authorList>
            <person name="Liu G."/>
        </authorList>
    </citation>
    <scope>NUCLEOTIDE SEQUENCE</scope>
    <source>
        <strain evidence="11">FJAT-49825</strain>
    </source>
</reference>
<dbReference type="GO" id="GO:0000155">
    <property type="term" value="F:phosphorelay sensor kinase activity"/>
    <property type="evidence" value="ECO:0007669"/>
    <property type="project" value="InterPro"/>
</dbReference>
<evidence type="ECO:0000256" key="8">
    <source>
        <dbReference type="ARBA" id="ARBA00023012"/>
    </source>
</evidence>
<evidence type="ECO:0000256" key="2">
    <source>
        <dbReference type="ARBA" id="ARBA00012438"/>
    </source>
</evidence>
<dbReference type="PANTHER" id="PTHR43065:SF34">
    <property type="entry name" value="SPORULATION KINASE A"/>
    <property type="match status" value="1"/>
</dbReference>
<feature type="transmembrane region" description="Helical" evidence="9">
    <location>
        <begin position="160"/>
        <end position="178"/>
    </location>
</feature>
<dbReference type="Pfam" id="PF00512">
    <property type="entry name" value="HisKA"/>
    <property type="match status" value="1"/>
</dbReference>
<evidence type="ECO:0000256" key="1">
    <source>
        <dbReference type="ARBA" id="ARBA00000085"/>
    </source>
</evidence>
<keyword evidence="3" id="KW-0597">Phosphoprotein</keyword>
<keyword evidence="9" id="KW-0812">Transmembrane</keyword>
<dbReference type="InterPro" id="IPR048436">
    <property type="entry name" value="MASE12"/>
</dbReference>
<evidence type="ECO:0000256" key="9">
    <source>
        <dbReference type="SAM" id="Phobius"/>
    </source>
</evidence>
<dbReference type="RefSeq" id="WP_213118188.1">
    <property type="nucleotide sequence ID" value="NZ_JAGYPF010000003.1"/>
</dbReference>
<dbReference type="EC" id="2.7.13.3" evidence="2"/>
<feature type="transmembrane region" description="Helical" evidence="9">
    <location>
        <begin position="20"/>
        <end position="39"/>
    </location>
</feature>
<dbReference type="SUPFAM" id="SSF55874">
    <property type="entry name" value="ATPase domain of HSP90 chaperone/DNA topoisomerase II/histidine kinase"/>
    <property type="match status" value="1"/>
</dbReference>
<evidence type="ECO:0000313" key="12">
    <source>
        <dbReference type="Proteomes" id="UP000679749"/>
    </source>
</evidence>
<sequence>MEISSKSPKLIYEEKKAIKLFLWLFYFLFFLYDLAWNVILPRYTDYGELEPLNSGLGIWLYPLVLILLLVSMYLIKKNDSYKVKYFFLFGYILIDLVDNLLRYYGTSRTFASGSVVELLFLIFSPVFVNKIYFWTTSLGIVVKYILLGLILSTANVLPPIIISTAISAIAYIILIRFYSYINSLTNVHEELRQKEKLAVIGQMATVIGHEIRNPLAALKGFTQLQFENNLQTKDYYPIMIQEIDRINVIVDDLMYLGKPRRIQFEKTSMEEIIDYTLSIMRQQAKVNGIKIEKTVTEPLPLIECGEKQLKQVFINLLKNAIEAMPNGGLIRIQIKMADKEKLLVAVEDEGCGITDETVQNLGTPFYSTKENGTGLGFYITKQIIEEHKGEIKIATKLGKGTTVEVELPLIQKY</sequence>
<dbReference type="SMART" id="SM00388">
    <property type="entry name" value="HisKA"/>
    <property type="match status" value="1"/>
</dbReference>
<keyword evidence="7" id="KW-0067">ATP-binding</keyword>
<dbReference type="Proteomes" id="UP000679749">
    <property type="component" value="Unassembled WGS sequence"/>
</dbReference>
<dbReference type="SUPFAM" id="SSF47384">
    <property type="entry name" value="Homodimeric domain of signal transducing histidine kinase"/>
    <property type="match status" value="1"/>
</dbReference>
<name>A0A942YU60_9BACI</name>
<proteinExistence type="predicted"/>
<dbReference type="EMBL" id="JAGYPF010000003">
    <property type="protein sequence ID" value="MBS4213658.1"/>
    <property type="molecule type" value="Genomic_DNA"/>
</dbReference>
<dbReference type="Pfam" id="PF02518">
    <property type="entry name" value="HATPase_c"/>
    <property type="match status" value="1"/>
</dbReference>
<dbReference type="AlphaFoldDB" id="A0A942YU60"/>
<dbReference type="Pfam" id="PF20971">
    <property type="entry name" value="MASE12"/>
    <property type="match status" value="1"/>
</dbReference>
<evidence type="ECO:0000256" key="7">
    <source>
        <dbReference type="ARBA" id="ARBA00022840"/>
    </source>
</evidence>
<dbReference type="InterPro" id="IPR036890">
    <property type="entry name" value="HATPase_C_sf"/>
</dbReference>
<evidence type="ECO:0000256" key="5">
    <source>
        <dbReference type="ARBA" id="ARBA00022741"/>
    </source>
</evidence>
<dbReference type="CDD" id="cd00082">
    <property type="entry name" value="HisKA"/>
    <property type="match status" value="1"/>
</dbReference>
<dbReference type="Gene3D" id="3.30.565.10">
    <property type="entry name" value="Histidine kinase-like ATPase, C-terminal domain"/>
    <property type="match status" value="1"/>
</dbReference>
<keyword evidence="8" id="KW-0902">Two-component regulatory system</keyword>
<keyword evidence="9" id="KW-0472">Membrane</keyword>
<evidence type="ECO:0000256" key="6">
    <source>
        <dbReference type="ARBA" id="ARBA00022777"/>
    </source>
</evidence>
<dbReference type="PROSITE" id="PS50109">
    <property type="entry name" value="HIS_KIN"/>
    <property type="match status" value="1"/>
</dbReference>
<organism evidence="11 12">
    <name type="scientific">Neobacillus rhizophilus</name>
    <dbReference type="NCBI Taxonomy" id="2833579"/>
    <lineage>
        <taxon>Bacteria</taxon>
        <taxon>Bacillati</taxon>
        <taxon>Bacillota</taxon>
        <taxon>Bacilli</taxon>
        <taxon>Bacillales</taxon>
        <taxon>Bacillaceae</taxon>
        <taxon>Neobacillus</taxon>
    </lineage>
</organism>
<comment type="catalytic activity">
    <reaction evidence="1">
        <text>ATP + protein L-histidine = ADP + protein N-phospho-L-histidine.</text>
        <dbReference type="EC" id="2.7.13.3"/>
    </reaction>
</comment>
<protein>
    <recommendedName>
        <fullName evidence="2">histidine kinase</fullName>
        <ecNumber evidence="2">2.7.13.3</ecNumber>
    </recommendedName>
</protein>
<dbReference type="InterPro" id="IPR003661">
    <property type="entry name" value="HisK_dim/P_dom"/>
</dbReference>
<keyword evidence="4" id="KW-0808">Transferase</keyword>
<keyword evidence="5" id="KW-0547">Nucleotide-binding</keyword>
<dbReference type="InterPro" id="IPR004358">
    <property type="entry name" value="Sig_transdc_His_kin-like_C"/>
</dbReference>
<feature type="domain" description="Histidine kinase" evidence="10">
    <location>
        <begin position="206"/>
        <end position="411"/>
    </location>
</feature>
<gene>
    <name evidence="11" type="ORF">KHA99_14475</name>
</gene>
<dbReference type="Gene3D" id="1.10.287.130">
    <property type="match status" value="1"/>
</dbReference>
<dbReference type="SMART" id="SM00387">
    <property type="entry name" value="HATPase_c"/>
    <property type="match status" value="1"/>
</dbReference>
<keyword evidence="9" id="KW-1133">Transmembrane helix</keyword>
<feature type="transmembrane region" description="Helical" evidence="9">
    <location>
        <begin position="59"/>
        <end position="75"/>
    </location>
</feature>
<evidence type="ECO:0000256" key="4">
    <source>
        <dbReference type="ARBA" id="ARBA00022679"/>
    </source>
</evidence>
<dbReference type="InterPro" id="IPR003594">
    <property type="entry name" value="HATPase_dom"/>
</dbReference>
<dbReference type="PANTHER" id="PTHR43065">
    <property type="entry name" value="SENSOR HISTIDINE KINASE"/>
    <property type="match status" value="1"/>
</dbReference>